<dbReference type="Pfam" id="PF00196">
    <property type="entry name" value="GerE"/>
    <property type="match status" value="1"/>
</dbReference>
<evidence type="ECO:0000313" key="7">
    <source>
        <dbReference type="EMBL" id="VAX14649.1"/>
    </source>
</evidence>
<feature type="domain" description="HTH luxR-type" evidence="5">
    <location>
        <begin position="144"/>
        <end position="209"/>
    </location>
</feature>
<dbReference type="PANTHER" id="PTHR43214:SF41">
    <property type="entry name" value="NITRATE_NITRITE RESPONSE REGULATOR PROTEIN NARP"/>
    <property type="match status" value="1"/>
</dbReference>
<dbReference type="EMBL" id="UOFZ01000187">
    <property type="protein sequence ID" value="VAX14649.1"/>
    <property type="molecule type" value="Genomic_DNA"/>
</dbReference>
<dbReference type="InterPro" id="IPR058245">
    <property type="entry name" value="NreC/VraR/RcsB-like_REC"/>
</dbReference>
<dbReference type="Gene3D" id="3.40.50.2300">
    <property type="match status" value="1"/>
</dbReference>
<name>A0A3B1B8S3_9ZZZZ</name>
<evidence type="ECO:0000256" key="1">
    <source>
        <dbReference type="ARBA" id="ARBA00022553"/>
    </source>
</evidence>
<dbReference type="SUPFAM" id="SSF46894">
    <property type="entry name" value="C-terminal effector domain of the bipartite response regulators"/>
    <property type="match status" value="1"/>
</dbReference>
<reference evidence="7" key="1">
    <citation type="submission" date="2018-06" db="EMBL/GenBank/DDBJ databases">
        <authorList>
            <person name="Zhirakovskaya E."/>
        </authorList>
    </citation>
    <scope>NUCLEOTIDE SEQUENCE</scope>
</reference>
<gene>
    <name evidence="7" type="ORF">MNBD_GAMMA24-2618</name>
</gene>
<keyword evidence="2" id="KW-0805">Transcription regulation</keyword>
<dbReference type="AlphaFoldDB" id="A0A3B1B8S3"/>
<dbReference type="GO" id="GO:0000160">
    <property type="term" value="P:phosphorelay signal transduction system"/>
    <property type="evidence" value="ECO:0007669"/>
    <property type="project" value="InterPro"/>
</dbReference>
<dbReference type="InterPro" id="IPR011006">
    <property type="entry name" value="CheY-like_superfamily"/>
</dbReference>
<dbReference type="GO" id="GO:0003677">
    <property type="term" value="F:DNA binding"/>
    <property type="evidence" value="ECO:0007669"/>
    <property type="project" value="UniProtKB-KW"/>
</dbReference>
<evidence type="ECO:0000259" key="5">
    <source>
        <dbReference type="PROSITE" id="PS50043"/>
    </source>
</evidence>
<dbReference type="InterPro" id="IPR000792">
    <property type="entry name" value="Tscrpt_reg_LuxR_C"/>
</dbReference>
<dbReference type="PROSITE" id="PS50043">
    <property type="entry name" value="HTH_LUXR_2"/>
    <property type="match status" value="1"/>
</dbReference>
<dbReference type="SMART" id="SM00448">
    <property type="entry name" value="REC"/>
    <property type="match status" value="1"/>
</dbReference>
<dbReference type="PROSITE" id="PS50110">
    <property type="entry name" value="RESPONSE_REGULATORY"/>
    <property type="match status" value="1"/>
</dbReference>
<dbReference type="InterPro" id="IPR016032">
    <property type="entry name" value="Sig_transdc_resp-reg_C-effctor"/>
</dbReference>
<proteinExistence type="predicted"/>
<sequence>MQSILIVEDHKETREWWMKNIFTAFPSAVPESAVTLKEAREKCASRHFSLALVDINLPDGNGLDLVNELVLQQPETYIVMSTIFDDDHHVFSALRAGANGYLIKDQPRDSQIEMLKDIVNGQPPISPGVARRILRYFSEQKVEQKPATQQLTGREQEVLRLIAKGYSRPEVADLMGLTANTVSSYTKVIYQKLNVSRRAEAVIEAIRLGLISGE</sequence>
<dbReference type="CDD" id="cd17535">
    <property type="entry name" value="REC_NarL-like"/>
    <property type="match status" value="1"/>
</dbReference>
<dbReference type="PRINTS" id="PR00038">
    <property type="entry name" value="HTHLUXR"/>
</dbReference>
<dbReference type="GO" id="GO:0006355">
    <property type="term" value="P:regulation of DNA-templated transcription"/>
    <property type="evidence" value="ECO:0007669"/>
    <property type="project" value="InterPro"/>
</dbReference>
<keyword evidence="3" id="KW-0238">DNA-binding</keyword>
<evidence type="ECO:0000256" key="4">
    <source>
        <dbReference type="ARBA" id="ARBA00023163"/>
    </source>
</evidence>
<evidence type="ECO:0008006" key="8">
    <source>
        <dbReference type="Google" id="ProtNLM"/>
    </source>
</evidence>
<evidence type="ECO:0000259" key="6">
    <source>
        <dbReference type="PROSITE" id="PS50110"/>
    </source>
</evidence>
<organism evidence="7">
    <name type="scientific">hydrothermal vent metagenome</name>
    <dbReference type="NCBI Taxonomy" id="652676"/>
    <lineage>
        <taxon>unclassified sequences</taxon>
        <taxon>metagenomes</taxon>
        <taxon>ecological metagenomes</taxon>
    </lineage>
</organism>
<dbReference type="InterPro" id="IPR039420">
    <property type="entry name" value="WalR-like"/>
</dbReference>
<feature type="domain" description="Response regulatory" evidence="6">
    <location>
        <begin position="3"/>
        <end position="119"/>
    </location>
</feature>
<accession>A0A3B1B8S3</accession>
<evidence type="ECO:0000256" key="2">
    <source>
        <dbReference type="ARBA" id="ARBA00023015"/>
    </source>
</evidence>
<protein>
    <recommendedName>
        <fullName evidence="8">Two-component transcriptional response regulator, LuxR family</fullName>
    </recommendedName>
</protein>
<dbReference type="SUPFAM" id="SSF52172">
    <property type="entry name" value="CheY-like"/>
    <property type="match status" value="1"/>
</dbReference>
<dbReference type="CDD" id="cd06170">
    <property type="entry name" value="LuxR_C_like"/>
    <property type="match status" value="1"/>
</dbReference>
<dbReference type="SMART" id="SM00421">
    <property type="entry name" value="HTH_LUXR"/>
    <property type="match status" value="1"/>
</dbReference>
<dbReference type="InterPro" id="IPR001789">
    <property type="entry name" value="Sig_transdc_resp-reg_receiver"/>
</dbReference>
<evidence type="ECO:0000256" key="3">
    <source>
        <dbReference type="ARBA" id="ARBA00023125"/>
    </source>
</evidence>
<dbReference type="PANTHER" id="PTHR43214">
    <property type="entry name" value="TWO-COMPONENT RESPONSE REGULATOR"/>
    <property type="match status" value="1"/>
</dbReference>
<keyword evidence="4" id="KW-0804">Transcription</keyword>
<dbReference type="Pfam" id="PF00072">
    <property type="entry name" value="Response_reg"/>
    <property type="match status" value="1"/>
</dbReference>
<keyword evidence="1" id="KW-0597">Phosphoprotein</keyword>